<proteinExistence type="inferred from homology"/>
<dbReference type="Proteomes" id="UP001596391">
    <property type="component" value="Unassembled WGS sequence"/>
</dbReference>
<evidence type="ECO:0000256" key="4">
    <source>
        <dbReference type="ARBA" id="ARBA00022825"/>
    </source>
</evidence>
<dbReference type="EMBL" id="JBHSWI010000001">
    <property type="protein sequence ID" value="MFC6644326.1"/>
    <property type="molecule type" value="Genomic_DNA"/>
</dbReference>
<dbReference type="InterPro" id="IPR022398">
    <property type="entry name" value="Peptidase_S8_His-AS"/>
</dbReference>
<protein>
    <submittedName>
        <fullName evidence="7">S8 family serine peptidase</fullName>
    </submittedName>
</protein>
<keyword evidence="4" id="KW-0720">Serine protease</keyword>
<dbReference type="Gene3D" id="3.40.50.200">
    <property type="entry name" value="Peptidase S8/S53 domain"/>
    <property type="match status" value="1"/>
</dbReference>
<dbReference type="PANTHER" id="PTHR43806:SF11">
    <property type="entry name" value="CEREVISIN-RELATED"/>
    <property type="match status" value="1"/>
</dbReference>
<dbReference type="PANTHER" id="PTHR43806">
    <property type="entry name" value="PEPTIDASE S8"/>
    <property type="match status" value="1"/>
</dbReference>
<reference evidence="8" key="1">
    <citation type="journal article" date="2019" name="Int. J. Syst. Evol. Microbiol.">
        <title>The Global Catalogue of Microorganisms (GCM) 10K type strain sequencing project: providing services to taxonomists for standard genome sequencing and annotation.</title>
        <authorList>
            <consortium name="The Broad Institute Genomics Platform"/>
            <consortium name="The Broad Institute Genome Sequencing Center for Infectious Disease"/>
            <person name="Wu L."/>
            <person name="Ma J."/>
        </authorList>
    </citation>
    <scope>NUCLEOTIDE SEQUENCE [LARGE SCALE GENOMIC DNA]</scope>
    <source>
        <strain evidence="8">CGMCC 1.16026</strain>
    </source>
</reference>
<gene>
    <name evidence="7" type="ORF">ACFQBQ_01705</name>
</gene>
<evidence type="ECO:0000313" key="7">
    <source>
        <dbReference type="EMBL" id="MFC6644326.1"/>
    </source>
</evidence>
<dbReference type="InterPro" id="IPR000209">
    <property type="entry name" value="Peptidase_S8/S53_dom"/>
</dbReference>
<organism evidence="7 8">
    <name type="scientific">Granulicella cerasi</name>
    <dbReference type="NCBI Taxonomy" id="741063"/>
    <lineage>
        <taxon>Bacteria</taxon>
        <taxon>Pseudomonadati</taxon>
        <taxon>Acidobacteriota</taxon>
        <taxon>Terriglobia</taxon>
        <taxon>Terriglobales</taxon>
        <taxon>Acidobacteriaceae</taxon>
        <taxon>Granulicella</taxon>
    </lineage>
</organism>
<dbReference type="PROSITE" id="PS51892">
    <property type="entry name" value="SUBTILASE"/>
    <property type="match status" value="1"/>
</dbReference>
<comment type="caution">
    <text evidence="7">The sequence shown here is derived from an EMBL/GenBank/DDBJ whole genome shotgun (WGS) entry which is preliminary data.</text>
</comment>
<comment type="similarity">
    <text evidence="1 5">Belongs to the peptidase S8 family.</text>
</comment>
<feature type="domain" description="Peptidase S8/S53" evidence="6">
    <location>
        <begin position="3"/>
        <end position="277"/>
    </location>
</feature>
<name>A0ABW1Z454_9BACT</name>
<keyword evidence="3" id="KW-0378">Hydrolase</keyword>
<dbReference type="PRINTS" id="PR00723">
    <property type="entry name" value="SUBTILISIN"/>
</dbReference>
<keyword evidence="8" id="KW-1185">Reference proteome</keyword>
<dbReference type="PROSITE" id="PS00137">
    <property type="entry name" value="SUBTILASE_HIS"/>
    <property type="match status" value="1"/>
</dbReference>
<dbReference type="Pfam" id="PF00082">
    <property type="entry name" value="Peptidase_S8"/>
    <property type="match status" value="1"/>
</dbReference>
<dbReference type="SUPFAM" id="SSF52743">
    <property type="entry name" value="Subtilisin-like"/>
    <property type="match status" value="1"/>
</dbReference>
<dbReference type="InterPro" id="IPR036852">
    <property type="entry name" value="Peptidase_S8/S53_dom_sf"/>
</dbReference>
<evidence type="ECO:0000256" key="5">
    <source>
        <dbReference type="PROSITE-ProRule" id="PRU01240"/>
    </source>
</evidence>
<evidence type="ECO:0000256" key="3">
    <source>
        <dbReference type="ARBA" id="ARBA00022801"/>
    </source>
</evidence>
<dbReference type="InterPro" id="IPR015500">
    <property type="entry name" value="Peptidase_S8_subtilisin-rel"/>
</dbReference>
<sequence>MSQDQQGHGTWVASLAAGALGGGETVGVAPEATLLNIKVLQRMPAIGQSSTLAACEAGDTGGLLSWVLTGINDALAQHADVISLSLGTLVDLTTGDGAGWKTSFDRVTYAAQQAGTVIIAATGNDGIDLSTGRYIELPSQARGVLAVTATTNADCVENPKPNAICAAGPVARASYANFNAPNSIAAPGGALPEGADDATSGWIFGACSSGIANTTDGLPASGKSFGCFGLGHVAYVQAMGTSASAPLLAGAAALLKAAHPAWSAAQIITVLQTSATPSIYMSERQLNLPAALYATP</sequence>
<evidence type="ECO:0000313" key="8">
    <source>
        <dbReference type="Proteomes" id="UP001596391"/>
    </source>
</evidence>
<evidence type="ECO:0000256" key="2">
    <source>
        <dbReference type="ARBA" id="ARBA00022670"/>
    </source>
</evidence>
<evidence type="ECO:0000256" key="1">
    <source>
        <dbReference type="ARBA" id="ARBA00011073"/>
    </source>
</evidence>
<keyword evidence="2" id="KW-0645">Protease</keyword>
<comment type="caution">
    <text evidence="5">Lacks conserved residue(s) required for the propagation of feature annotation.</text>
</comment>
<evidence type="ECO:0000259" key="6">
    <source>
        <dbReference type="Pfam" id="PF00082"/>
    </source>
</evidence>
<dbReference type="RefSeq" id="WP_390236369.1">
    <property type="nucleotide sequence ID" value="NZ_JBHSWI010000001.1"/>
</dbReference>
<accession>A0ABW1Z454</accession>
<dbReference type="InterPro" id="IPR050131">
    <property type="entry name" value="Peptidase_S8_subtilisin-like"/>
</dbReference>